<dbReference type="Proteomes" id="UP000634136">
    <property type="component" value="Unassembled WGS sequence"/>
</dbReference>
<proteinExistence type="predicted"/>
<reference evidence="1" key="1">
    <citation type="submission" date="2020-09" db="EMBL/GenBank/DDBJ databases">
        <title>Genome-Enabled Discovery of Anthraquinone Biosynthesis in Senna tora.</title>
        <authorList>
            <person name="Kang S.-H."/>
            <person name="Pandey R.P."/>
            <person name="Lee C.-M."/>
            <person name="Sim J.-S."/>
            <person name="Jeong J.-T."/>
            <person name="Choi B.-S."/>
            <person name="Jung M."/>
            <person name="Ginzburg D."/>
            <person name="Zhao K."/>
            <person name="Won S.Y."/>
            <person name="Oh T.-J."/>
            <person name="Yu Y."/>
            <person name="Kim N.-H."/>
            <person name="Lee O.R."/>
            <person name="Lee T.-H."/>
            <person name="Bashyal P."/>
            <person name="Kim T.-S."/>
            <person name="Lee W.-H."/>
            <person name="Kawkins C."/>
            <person name="Kim C.-K."/>
            <person name="Kim J.S."/>
            <person name="Ahn B.O."/>
            <person name="Rhee S.Y."/>
            <person name="Sohng J.K."/>
        </authorList>
    </citation>
    <scope>NUCLEOTIDE SEQUENCE</scope>
    <source>
        <tissue evidence="1">Leaf</tissue>
    </source>
</reference>
<dbReference type="EMBL" id="JAAIUW010000008">
    <property type="protein sequence ID" value="KAF7821259.1"/>
    <property type="molecule type" value="Genomic_DNA"/>
</dbReference>
<keyword evidence="2" id="KW-1185">Reference proteome</keyword>
<gene>
    <name evidence="1" type="ORF">G2W53_026714</name>
</gene>
<evidence type="ECO:0000313" key="2">
    <source>
        <dbReference type="Proteomes" id="UP000634136"/>
    </source>
</evidence>
<comment type="caution">
    <text evidence="1">The sequence shown here is derived from an EMBL/GenBank/DDBJ whole genome shotgun (WGS) entry which is preliminary data.</text>
</comment>
<accession>A0A834THP0</accession>
<evidence type="ECO:0000313" key="1">
    <source>
        <dbReference type="EMBL" id="KAF7821259.1"/>
    </source>
</evidence>
<sequence>MSHTPFSTLILCIRNSNKGFRNRILSSHELKLKNCLFLLKRKKKHQTSIIIGFYLRGSLKTISVWNKSRFACFNVFSLEVVRSFLLANGQDHISLDVLVIQKHGHLDLIQDHFMHHNEAIISKDVRHLLHQHNISLRIANDSLIQEFQGLESFSHRCLHLVSEAFLRHDTTSISPLSNTLKISSTASMSSLSRPTQLTKVSWIDCFLGYVIFVPSSSISNVIMASQREIDDLEEESTRCDSSKQMKTKSKVWEEMKKIKTTDGYKVQCMHCEN</sequence>
<organism evidence="1 2">
    <name type="scientific">Senna tora</name>
    <dbReference type="NCBI Taxonomy" id="362788"/>
    <lineage>
        <taxon>Eukaryota</taxon>
        <taxon>Viridiplantae</taxon>
        <taxon>Streptophyta</taxon>
        <taxon>Embryophyta</taxon>
        <taxon>Tracheophyta</taxon>
        <taxon>Spermatophyta</taxon>
        <taxon>Magnoliopsida</taxon>
        <taxon>eudicotyledons</taxon>
        <taxon>Gunneridae</taxon>
        <taxon>Pentapetalae</taxon>
        <taxon>rosids</taxon>
        <taxon>fabids</taxon>
        <taxon>Fabales</taxon>
        <taxon>Fabaceae</taxon>
        <taxon>Caesalpinioideae</taxon>
        <taxon>Cassia clade</taxon>
        <taxon>Senna</taxon>
    </lineage>
</organism>
<protein>
    <submittedName>
        <fullName evidence="1">Uncharacterized protein</fullName>
    </submittedName>
</protein>
<dbReference type="AlphaFoldDB" id="A0A834THP0"/>
<name>A0A834THP0_9FABA</name>